<dbReference type="EMBL" id="LR796609">
    <property type="protein sequence ID" value="CAB4154145.1"/>
    <property type="molecule type" value="Genomic_DNA"/>
</dbReference>
<gene>
    <name evidence="1" type="ORF">UFOVP637_34</name>
</gene>
<name>A0A6J5N7Z9_9CAUD</name>
<evidence type="ECO:0000313" key="1">
    <source>
        <dbReference type="EMBL" id="CAB4154145.1"/>
    </source>
</evidence>
<proteinExistence type="predicted"/>
<sequence>MSKKAKCFELANQHGLTIFYSFDRSSTLKSSSVDLPDGFLDYDGRTGLCFEIYEFSAKDFWQAVYENIEHIILTKHRWQKVSDSAVA</sequence>
<protein>
    <submittedName>
        <fullName evidence="1">Uncharacterized protein</fullName>
    </submittedName>
</protein>
<organism evidence="1">
    <name type="scientific">uncultured Caudovirales phage</name>
    <dbReference type="NCBI Taxonomy" id="2100421"/>
    <lineage>
        <taxon>Viruses</taxon>
        <taxon>Duplodnaviria</taxon>
        <taxon>Heunggongvirae</taxon>
        <taxon>Uroviricota</taxon>
        <taxon>Caudoviricetes</taxon>
        <taxon>Peduoviridae</taxon>
        <taxon>Maltschvirus</taxon>
        <taxon>Maltschvirus maltsch</taxon>
    </lineage>
</organism>
<reference evidence="1" key="1">
    <citation type="submission" date="2020-04" db="EMBL/GenBank/DDBJ databases">
        <authorList>
            <person name="Chiriac C."/>
            <person name="Salcher M."/>
            <person name="Ghai R."/>
            <person name="Kavagutti S V."/>
        </authorList>
    </citation>
    <scope>NUCLEOTIDE SEQUENCE</scope>
</reference>
<accession>A0A6J5N7Z9</accession>